<dbReference type="EMBL" id="POTW01000012">
    <property type="protein sequence ID" value="PZF84811.1"/>
    <property type="molecule type" value="Genomic_DNA"/>
</dbReference>
<keyword evidence="3" id="KW-1003">Cell membrane</keyword>
<evidence type="ECO:0000256" key="5">
    <source>
        <dbReference type="ARBA" id="ARBA00022989"/>
    </source>
</evidence>
<comment type="similarity">
    <text evidence="7">Belongs to the binding-protein-dependent transport system permease family.</text>
</comment>
<comment type="subcellular location">
    <subcellularLocation>
        <location evidence="1 7">Cell membrane</location>
        <topology evidence="1 7">Multi-pass membrane protein</topology>
    </subcellularLocation>
</comment>
<protein>
    <submittedName>
        <fullName evidence="10">ABC transporter permease</fullName>
    </submittedName>
</protein>
<dbReference type="GO" id="GO:0055085">
    <property type="term" value="P:transmembrane transport"/>
    <property type="evidence" value="ECO:0007669"/>
    <property type="project" value="InterPro"/>
</dbReference>
<keyword evidence="6 7" id="KW-0472">Membrane</keyword>
<keyword evidence="2 7" id="KW-0813">Transport</keyword>
<evidence type="ECO:0000313" key="11">
    <source>
        <dbReference type="Proteomes" id="UP000248764"/>
    </source>
</evidence>
<feature type="domain" description="ABC transmembrane type-1" evidence="9">
    <location>
        <begin position="94"/>
        <end position="314"/>
    </location>
</feature>
<dbReference type="AlphaFoldDB" id="A0A2W2BB59"/>
<evidence type="ECO:0000256" key="2">
    <source>
        <dbReference type="ARBA" id="ARBA00022448"/>
    </source>
</evidence>
<dbReference type="SUPFAM" id="SSF161098">
    <property type="entry name" value="MetI-like"/>
    <property type="match status" value="1"/>
</dbReference>
<feature type="transmembrane region" description="Helical" evidence="7">
    <location>
        <begin position="37"/>
        <end position="60"/>
    </location>
</feature>
<evidence type="ECO:0000256" key="8">
    <source>
        <dbReference type="SAM" id="MobiDB-lite"/>
    </source>
</evidence>
<evidence type="ECO:0000256" key="7">
    <source>
        <dbReference type="RuleBase" id="RU363032"/>
    </source>
</evidence>
<keyword evidence="11" id="KW-1185">Reference proteome</keyword>
<dbReference type="Proteomes" id="UP000248764">
    <property type="component" value="Unassembled WGS sequence"/>
</dbReference>
<reference evidence="10 11" key="1">
    <citation type="submission" date="2018-01" db="EMBL/GenBank/DDBJ databases">
        <title>Draft genome sequence of Jiangella sp. GTF31.</title>
        <authorList>
            <person name="Sahin N."/>
            <person name="Ay H."/>
            <person name="Saygin H."/>
        </authorList>
    </citation>
    <scope>NUCLEOTIDE SEQUENCE [LARGE SCALE GENOMIC DNA]</scope>
    <source>
        <strain evidence="10 11">GTF31</strain>
    </source>
</reference>
<evidence type="ECO:0000256" key="4">
    <source>
        <dbReference type="ARBA" id="ARBA00022692"/>
    </source>
</evidence>
<feature type="transmembrane region" description="Helical" evidence="7">
    <location>
        <begin position="98"/>
        <end position="119"/>
    </location>
</feature>
<comment type="caution">
    <text evidence="10">The sequence shown here is derived from an EMBL/GenBank/DDBJ whole genome shotgun (WGS) entry which is preliminary data.</text>
</comment>
<dbReference type="RefSeq" id="WP_111253948.1">
    <property type="nucleotide sequence ID" value="NZ_POTW01000012.1"/>
</dbReference>
<dbReference type="PANTHER" id="PTHR30193:SF37">
    <property type="entry name" value="INNER MEMBRANE ABC TRANSPORTER PERMEASE PROTEIN YCJO"/>
    <property type="match status" value="1"/>
</dbReference>
<dbReference type="CDD" id="cd06261">
    <property type="entry name" value="TM_PBP2"/>
    <property type="match status" value="1"/>
</dbReference>
<sequence length="341" mass="37524">MATLTTQRGPDRSSTPTPARTTVRQRLSRLDVAVSPYLYITPFFLVFLLVGLVPLAYTVWVSLHRWTLGGPDPEFLGLDNYVRLLGDEVFWNAVGNTVAIFVISSSTQIAAALWIAVLLDSRIRARTTFRMGVLLPYVTSLVAVGVIFSNLFSDENGLVNAVIEGLGLDPVSWHRDQLPGWIAVATMVNWRWTGYNALIFLAAMQAIPRDLYESATIDGAGAWNRFRHVTLPMVRGTVIFVVITSSIGAMQLFTEPMLFTPGPGGNNGGPSRQYQTVVMLMFQESFSNMKLGYGATIAVALLVIILVIALMNFLLSRLIASDSVAPSRRRLRRRAEGGATR</sequence>
<keyword evidence="4 7" id="KW-0812">Transmembrane</keyword>
<organism evidence="10 11">
    <name type="scientific">Jiangella anatolica</name>
    <dbReference type="NCBI Taxonomy" id="2670374"/>
    <lineage>
        <taxon>Bacteria</taxon>
        <taxon>Bacillati</taxon>
        <taxon>Actinomycetota</taxon>
        <taxon>Actinomycetes</taxon>
        <taxon>Jiangellales</taxon>
        <taxon>Jiangellaceae</taxon>
        <taxon>Jiangella</taxon>
    </lineage>
</organism>
<gene>
    <name evidence="10" type="ORF">C1I92_07020</name>
</gene>
<feature type="region of interest" description="Disordered" evidence="8">
    <location>
        <begin position="1"/>
        <end position="20"/>
    </location>
</feature>
<dbReference type="PROSITE" id="PS50928">
    <property type="entry name" value="ABC_TM1"/>
    <property type="match status" value="1"/>
</dbReference>
<evidence type="ECO:0000313" key="10">
    <source>
        <dbReference type="EMBL" id="PZF84811.1"/>
    </source>
</evidence>
<feature type="transmembrane region" description="Helical" evidence="7">
    <location>
        <begin position="131"/>
        <end position="152"/>
    </location>
</feature>
<evidence type="ECO:0000259" key="9">
    <source>
        <dbReference type="PROSITE" id="PS50928"/>
    </source>
</evidence>
<dbReference type="InterPro" id="IPR051393">
    <property type="entry name" value="ABC_transporter_permease"/>
</dbReference>
<dbReference type="Gene3D" id="1.10.3720.10">
    <property type="entry name" value="MetI-like"/>
    <property type="match status" value="1"/>
</dbReference>
<dbReference type="GO" id="GO:0005886">
    <property type="term" value="C:plasma membrane"/>
    <property type="evidence" value="ECO:0007669"/>
    <property type="project" value="UniProtKB-SubCell"/>
</dbReference>
<name>A0A2W2BB59_9ACTN</name>
<accession>A0A2W2BB59</accession>
<evidence type="ECO:0000256" key="3">
    <source>
        <dbReference type="ARBA" id="ARBA00022475"/>
    </source>
</evidence>
<feature type="transmembrane region" description="Helical" evidence="7">
    <location>
        <begin position="291"/>
        <end position="320"/>
    </location>
</feature>
<dbReference type="PANTHER" id="PTHR30193">
    <property type="entry name" value="ABC TRANSPORTER PERMEASE PROTEIN"/>
    <property type="match status" value="1"/>
</dbReference>
<dbReference type="InterPro" id="IPR000515">
    <property type="entry name" value="MetI-like"/>
</dbReference>
<evidence type="ECO:0000256" key="1">
    <source>
        <dbReference type="ARBA" id="ARBA00004651"/>
    </source>
</evidence>
<evidence type="ECO:0000256" key="6">
    <source>
        <dbReference type="ARBA" id="ARBA00023136"/>
    </source>
</evidence>
<dbReference type="InterPro" id="IPR035906">
    <property type="entry name" value="MetI-like_sf"/>
</dbReference>
<proteinExistence type="inferred from homology"/>
<keyword evidence="5 7" id="KW-1133">Transmembrane helix</keyword>
<dbReference type="Pfam" id="PF00528">
    <property type="entry name" value="BPD_transp_1"/>
    <property type="match status" value="1"/>
</dbReference>
<feature type="transmembrane region" description="Helical" evidence="7">
    <location>
        <begin position="233"/>
        <end position="253"/>
    </location>
</feature>